<protein>
    <submittedName>
        <fullName evidence="1">Uncharacterized protein</fullName>
    </submittedName>
</protein>
<sequence length="307" mass="33906">MADEMSRASLKIAFDGPAIHDGTMDVRDLAPALLAIGQLCEESNRVLNGERIKAAVLVRSDFRKGSFVVDLDLVQTLVAQMKSFLVGEDATAAANLLALLGGGSGSVVGLIRIIKWLRGRRPTRLVILEHGGVRIEIDQDSIETNREAIQLLRDVEVRKAAAALIRPLEKSGIDTIAFSAGGQPPEIIDKDDASSFVVPSPEEEQIIHEERKAAYTIVSVSFKDRNKWRLFDGQNTINVTMADENFLSRVNQNDVVFAKGDILVCRVLMEQWRTTDGLRSEYTVLEVVEHRSAARQLPMQFDPPTSD</sequence>
<dbReference type="Proteomes" id="UP000277007">
    <property type="component" value="Unassembled WGS sequence"/>
</dbReference>
<dbReference type="RefSeq" id="WP_126610952.1">
    <property type="nucleotide sequence ID" value="NZ_JBHUCY010000064.1"/>
</dbReference>
<dbReference type="EMBL" id="RXMA01000001">
    <property type="protein sequence ID" value="RTR24216.1"/>
    <property type="molecule type" value="Genomic_DNA"/>
</dbReference>
<keyword evidence="2" id="KW-1185">Reference proteome</keyword>
<reference evidence="1 2" key="1">
    <citation type="submission" date="2018-12" db="EMBL/GenBank/DDBJ databases">
        <authorList>
            <person name="Yang Y."/>
        </authorList>
    </citation>
    <scope>NUCLEOTIDE SEQUENCE [LARGE SCALE GENOMIC DNA]</scope>
    <source>
        <strain evidence="1 2">L-25-5w-1</strain>
    </source>
</reference>
<dbReference type="OrthoDB" id="6400380at2"/>
<proteinExistence type="predicted"/>
<accession>A0A431VN74</accession>
<gene>
    <name evidence="1" type="ORF">EJ903_00030</name>
</gene>
<name>A0A431VN74_9PROT</name>
<evidence type="ECO:0000313" key="2">
    <source>
        <dbReference type="Proteomes" id="UP000277007"/>
    </source>
</evidence>
<comment type="caution">
    <text evidence="1">The sequence shown here is derived from an EMBL/GenBank/DDBJ whole genome shotgun (WGS) entry which is preliminary data.</text>
</comment>
<dbReference type="AlphaFoldDB" id="A0A431VN74"/>
<organism evidence="1 2">
    <name type="scientific">Azospirillum griseum</name>
    <dbReference type="NCBI Taxonomy" id="2496639"/>
    <lineage>
        <taxon>Bacteria</taxon>
        <taxon>Pseudomonadati</taxon>
        <taxon>Pseudomonadota</taxon>
        <taxon>Alphaproteobacteria</taxon>
        <taxon>Rhodospirillales</taxon>
        <taxon>Azospirillaceae</taxon>
        <taxon>Azospirillum</taxon>
    </lineage>
</organism>
<evidence type="ECO:0000313" key="1">
    <source>
        <dbReference type="EMBL" id="RTR24216.1"/>
    </source>
</evidence>